<feature type="compositionally biased region" description="Polar residues" evidence="1">
    <location>
        <begin position="1"/>
        <end position="10"/>
    </location>
</feature>
<feature type="region of interest" description="Disordered" evidence="1">
    <location>
        <begin position="1"/>
        <end position="20"/>
    </location>
</feature>
<reference evidence="2" key="2">
    <citation type="submission" date="2023-05" db="EMBL/GenBank/DDBJ databases">
        <authorList>
            <person name="Fouks B."/>
        </authorList>
    </citation>
    <scope>NUCLEOTIDE SEQUENCE</scope>
    <source>
        <strain evidence="2">Stay&amp;Tobe</strain>
        <tissue evidence="2">Testes</tissue>
    </source>
</reference>
<keyword evidence="3" id="KW-1185">Reference proteome</keyword>
<name>A0AAD8E6F9_DIPPU</name>
<reference evidence="2" key="1">
    <citation type="journal article" date="2023" name="IScience">
        <title>Live-bearing cockroach genome reveals convergent evolutionary mechanisms linked to viviparity in insects and beyond.</title>
        <authorList>
            <person name="Fouks B."/>
            <person name="Harrison M.C."/>
            <person name="Mikhailova A.A."/>
            <person name="Marchal E."/>
            <person name="English S."/>
            <person name="Carruthers M."/>
            <person name="Jennings E.C."/>
            <person name="Chiamaka E.L."/>
            <person name="Frigard R.A."/>
            <person name="Pippel M."/>
            <person name="Attardo G.M."/>
            <person name="Benoit J.B."/>
            <person name="Bornberg-Bauer E."/>
            <person name="Tobe S.S."/>
        </authorList>
    </citation>
    <scope>NUCLEOTIDE SEQUENCE</scope>
    <source>
        <strain evidence="2">Stay&amp;Tobe</strain>
    </source>
</reference>
<protein>
    <recommendedName>
        <fullName evidence="4">EF-hand domain-containing protein</fullName>
    </recommendedName>
</protein>
<evidence type="ECO:0008006" key="4">
    <source>
        <dbReference type="Google" id="ProtNLM"/>
    </source>
</evidence>
<dbReference type="AlphaFoldDB" id="A0AAD8E6F9"/>
<accession>A0AAD8E6F9</accession>
<proteinExistence type="predicted"/>
<dbReference type="Proteomes" id="UP001233999">
    <property type="component" value="Unassembled WGS sequence"/>
</dbReference>
<organism evidence="2 3">
    <name type="scientific">Diploptera punctata</name>
    <name type="common">Pacific beetle cockroach</name>
    <dbReference type="NCBI Taxonomy" id="6984"/>
    <lineage>
        <taxon>Eukaryota</taxon>
        <taxon>Metazoa</taxon>
        <taxon>Ecdysozoa</taxon>
        <taxon>Arthropoda</taxon>
        <taxon>Hexapoda</taxon>
        <taxon>Insecta</taxon>
        <taxon>Pterygota</taxon>
        <taxon>Neoptera</taxon>
        <taxon>Polyneoptera</taxon>
        <taxon>Dictyoptera</taxon>
        <taxon>Blattodea</taxon>
        <taxon>Blaberoidea</taxon>
        <taxon>Blaberidae</taxon>
        <taxon>Diplopterinae</taxon>
        <taxon>Diploptera</taxon>
    </lineage>
</organism>
<gene>
    <name evidence="2" type="ORF">L9F63_005473</name>
</gene>
<sequence length="114" mass="12947">MADNLEQQSELYGGSEDASSMCDEERVRKLFQACDGDGDGFIDSVKETYGILGVILRLSRPRFSLNCGGHLQWRVLLDLFTHMSHNGLRTPLLKPVFRRTESDVRFPQTGTWKP</sequence>
<evidence type="ECO:0000256" key="1">
    <source>
        <dbReference type="SAM" id="MobiDB-lite"/>
    </source>
</evidence>
<dbReference type="EMBL" id="JASPKZ010008890">
    <property type="protein sequence ID" value="KAJ9578307.1"/>
    <property type="molecule type" value="Genomic_DNA"/>
</dbReference>
<feature type="non-terminal residue" evidence="2">
    <location>
        <position position="1"/>
    </location>
</feature>
<evidence type="ECO:0000313" key="3">
    <source>
        <dbReference type="Proteomes" id="UP001233999"/>
    </source>
</evidence>
<comment type="caution">
    <text evidence="2">The sequence shown here is derived from an EMBL/GenBank/DDBJ whole genome shotgun (WGS) entry which is preliminary data.</text>
</comment>
<evidence type="ECO:0000313" key="2">
    <source>
        <dbReference type="EMBL" id="KAJ9578307.1"/>
    </source>
</evidence>